<dbReference type="SMART" id="SM00717">
    <property type="entry name" value="SANT"/>
    <property type="match status" value="3"/>
</dbReference>
<dbReference type="EMBL" id="JU964153">
    <property type="protein sequence ID" value="AFJ68658.1"/>
    <property type="molecule type" value="mRNA"/>
</dbReference>
<dbReference type="InterPro" id="IPR017930">
    <property type="entry name" value="Myb_dom"/>
</dbReference>
<feature type="region of interest" description="Disordered" evidence="1">
    <location>
        <begin position="204"/>
        <end position="275"/>
    </location>
</feature>
<dbReference type="PROSITE" id="PS51294">
    <property type="entry name" value="HTH_MYB"/>
    <property type="match status" value="2"/>
</dbReference>
<feature type="region of interest" description="Disordered" evidence="1">
    <location>
        <begin position="281"/>
        <end position="300"/>
    </location>
</feature>
<name>I2CP25_NANGC</name>
<feature type="compositionally biased region" description="Basic and acidic residues" evidence="1">
    <location>
        <begin position="491"/>
        <end position="512"/>
    </location>
</feature>
<dbReference type="GO" id="GO:0000981">
    <property type="term" value="F:DNA-binding transcription factor activity, RNA polymerase II-specific"/>
    <property type="evidence" value="ECO:0007669"/>
    <property type="project" value="TreeGrafter"/>
</dbReference>
<dbReference type="AlphaFoldDB" id="I2CP25"/>
<feature type="domain" description="Myb-like" evidence="2">
    <location>
        <begin position="428"/>
        <end position="478"/>
    </location>
</feature>
<feature type="domain" description="Myb-like" evidence="2">
    <location>
        <begin position="317"/>
        <end position="358"/>
    </location>
</feature>
<evidence type="ECO:0000256" key="1">
    <source>
        <dbReference type="SAM" id="MobiDB-lite"/>
    </source>
</evidence>
<feature type="compositionally biased region" description="Low complexity" evidence="1">
    <location>
        <begin position="584"/>
        <end position="603"/>
    </location>
</feature>
<dbReference type="PROSITE" id="PS50090">
    <property type="entry name" value="MYB_LIKE"/>
    <property type="match status" value="3"/>
</dbReference>
<feature type="domain" description="Myb-like" evidence="2">
    <location>
        <begin position="378"/>
        <end position="427"/>
    </location>
</feature>
<feature type="compositionally biased region" description="Basic and acidic residues" evidence="1">
    <location>
        <begin position="239"/>
        <end position="268"/>
    </location>
</feature>
<accession>I2CP25</accession>
<dbReference type="Pfam" id="PF00249">
    <property type="entry name" value="Myb_DNA-binding"/>
    <property type="match status" value="2"/>
</dbReference>
<evidence type="ECO:0000259" key="2">
    <source>
        <dbReference type="PROSITE" id="PS50090"/>
    </source>
</evidence>
<proteinExistence type="evidence at transcript level"/>
<organism evidence="4">
    <name type="scientific">Nannochloropsis gaditana (strain CCMP526)</name>
    <name type="common">Green microalga</name>
    <name type="synonym">Microchloropsis gaditana</name>
    <dbReference type="NCBI Taxonomy" id="1093141"/>
    <lineage>
        <taxon>Eukaryota</taxon>
        <taxon>Sar</taxon>
        <taxon>Stramenopiles</taxon>
        <taxon>Ochrophyta</taxon>
        <taxon>Eustigmatophyceae</taxon>
        <taxon>Eustigmatales</taxon>
        <taxon>Monodopsidaceae</taxon>
        <taxon>Nannochloropsis</taxon>
    </lineage>
</organism>
<dbReference type="PANTHER" id="PTHR45614:SF25">
    <property type="entry name" value="MYB PROTEIN"/>
    <property type="match status" value="1"/>
</dbReference>
<reference evidence="4" key="2">
    <citation type="journal article" date="2012" name="Nat. Commun.">
        <title>Draft genome sequence and genetic transformation of the oleaginous alga Nannochloropis gaditana.</title>
        <authorList>
            <person name="Radakovits R."/>
            <person name="Jinkerson R.E."/>
            <person name="Fuerstenberg S.I."/>
            <person name="Tae H."/>
            <person name="Settlage R.E."/>
            <person name="Boore J.L."/>
            <person name="Posewitz M.C."/>
        </authorList>
    </citation>
    <scope>NUCLEOTIDE SEQUENCE</scope>
    <source>
        <strain evidence="4">CCMP526</strain>
    </source>
</reference>
<dbReference type="Gene3D" id="1.10.10.60">
    <property type="entry name" value="Homeodomain-like"/>
    <property type="match status" value="3"/>
</dbReference>
<reference evidence="4" key="1">
    <citation type="journal article" date="2012" name="Bioengineered">
        <title>Additional insights into the genome of the oleaginous model alga Nannochloropsis gaditana.</title>
        <authorList>
            <person name="Jinkerson R.E."/>
            <person name="Radakovits R."/>
            <person name="Posewitz M.C."/>
        </authorList>
    </citation>
    <scope>NUCLEOTIDE SEQUENCE</scope>
    <source>
        <strain evidence="4">CCMP526</strain>
    </source>
</reference>
<evidence type="ECO:0000313" key="4">
    <source>
        <dbReference type="EMBL" id="AFJ68658.1"/>
    </source>
</evidence>
<evidence type="ECO:0000259" key="3">
    <source>
        <dbReference type="PROSITE" id="PS51294"/>
    </source>
</evidence>
<dbReference type="InterPro" id="IPR001005">
    <property type="entry name" value="SANT/Myb"/>
</dbReference>
<feature type="non-terminal residue" evidence="4">
    <location>
        <position position="629"/>
    </location>
</feature>
<feature type="region of interest" description="Disordered" evidence="1">
    <location>
        <begin position="582"/>
        <end position="629"/>
    </location>
</feature>
<feature type="domain" description="HTH myb-type" evidence="3">
    <location>
        <begin position="337"/>
        <end position="366"/>
    </location>
</feature>
<dbReference type="GO" id="GO:0005634">
    <property type="term" value="C:nucleus"/>
    <property type="evidence" value="ECO:0007669"/>
    <property type="project" value="TreeGrafter"/>
</dbReference>
<protein>
    <submittedName>
        <fullName evidence="4">Myb-like dna-binding domain containing protein</fullName>
    </submittedName>
</protein>
<dbReference type="PANTHER" id="PTHR45614">
    <property type="entry name" value="MYB PROTEIN-RELATED"/>
    <property type="match status" value="1"/>
</dbReference>
<feature type="region of interest" description="Disordered" evidence="1">
    <location>
        <begin position="486"/>
        <end position="539"/>
    </location>
</feature>
<dbReference type="InterPro" id="IPR050560">
    <property type="entry name" value="MYB_TF"/>
</dbReference>
<dbReference type="CDD" id="cd00167">
    <property type="entry name" value="SANT"/>
    <property type="match status" value="3"/>
</dbReference>
<keyword evidence="4" id="KW-0238">DNA-binding</keyword>
<dbReference type="SUPFAM" id="SSF46689">
    <property type="entry name" value="Homeodomain-like"/>
    <property type="match status" value="2"/>
</dbReference>
<feature type="domain" description="HTH myb-type" evidence="3">
    <location>
        <begin position="428"/>
        <end position="482"/>
    </location>
</feature>
<dbReference type="GO" id="GO:0000978">
    <property type="term" value="F:RNA polymerase II cis-regulatory region sequence-specific DNA binding"/>
    <property type="evidence" value="ECO:0007669"/>
    <property type="project" value="TreeGrafter"/>
</dbReference>
<gene>
    <name evidence="4" type="ORF">NGATSA_3022200</name>
</gene>
<sequence length="629" mass="68030">MSLTMSRTFSGEEFCRTASVKDAEYLFICQNNHFSSITAPMKAAGQEASQSAAWETQAQSHASSLLLDNFQPQGTDMQFADSAFPPSFPSHRPCPPALSASRAPSVPPTDHAVLEPGALEDLTYAEYERAFETLVEASRAPEEDGRGYTTEIDARTCMDPGEGYGRGNNWVRETGPSLSIYDTRPPPQGAPGLPLLPLAVESQDTWKQPPAIPEQQATRPAHLPVSWNREGGTQGAHCGRWEEEGVAEGPREDAVERAGMKGSNHPEGETEAFMSAASPVEASFPLSPGPPPSPTTTSAASTITLSSTLSPSFTVFSDWTPRDDAGLALLIKSYDYNDWARIAAHFPGKSVEACRQRWGLLKDRALQPSPAPKAGSHSRWKREDDLSLTWQVEWFLSRGQAVSWSAISSMWPHRTARACEDRWKTVLDPAIKKGRWSQEEDATIVDFVTTQGKRWGALADLLVGRTDKAVKNRWYNKLVHMPGNMDVPTSDEVKVESGQKRGAEGAKAKTEGGGEEGTEGPASLVDREAGVNPSLPAPPATSFLASSRLFRPVPPTALPLPKSSCPESLPSRAALDAFILPTASSSSPSSSSLSSPSSSSPLSRLVRPMPLYPNPSRCPPRGSTRREQL</sequence>
<dbReference type="InterPro" id="IPR009057">
    <property type="entry name" value="Homeodomain-like_sf"/>
</dbReference>